<comment type="caution">
    <text evidence="1">The sequence shown here is derived from an EMBL/GenBank/DDBJ whole genome shotgun (WGS) entry which is preliminary data.</text>
</comment>
<gene>
    <name evidence="2" type="ORF">AVEN_146597_1</name>
    <name evidence="3" type="ORF">AVEN_30657_1</name>
    <name evidence="1" type="ORF">AVEN_65966_1</name>
</gene>
<name>A0A4Y2CRB6_ARAVE</name>
<dbReference type="EMBL" id="BGPR01108071">
    <property type="protein sequence ID" value="GBM81722.1"/>
    <property type="molecule type" value="Genomic_DNA"/>
</dbReference>
<dbReference type="EMBL" id="BGPR01087308">
    <property type="protein sequence ID" value="GBM06669.1"/>
    <property type="molecule type" value="Genomic_DNA"/>
</dbReference>
<keyword evidence="4" id="KW-1185">Reference proteome</keyword>
<evidence type="ECO:0000313" key="2">
    <source>
        <dbReference type="EMBL" id="GBM81722.1"/>
    </source>
</evidence>
<organism evidence="1 4">
    <name type="scientific">Araneus ventricosus</name>
    <name type="common">Orbweaver spider</name>
    <name type="synonym">Epeira ventricosa</name>
    <dbReference type="NCBI Taxonomy" id="182803"/>
    <lineage>
        <taxon>Eukaryota</taxon>
        <taxon>Metazoa</taxon>
        <taxon>Ecdysozoa</taxon>
        <taxon>Arthropoda</taxon>
        <taxon>Chelicerata</taxon>
        <taxon>Arachnida</taxon>
        <taxon>Araneae</taxon>
        <taxon>Araneomorphae</taxon>
        <taxon>Entelegynae</taxon>
        <taxon>Araneoidea</taxon>
        <taxon>Araneidae</taxon>
        <taxon>Araneus</taxon>
    </lineage>
</organism>
<evidence type="ECO:0000313" key="3">
    <source>
        <dbReference type="EMBL" id="GBN24188.1"/>
    </source>
</evidence>
<accession>A0A4Y2CRB6</accession>
<dbReference type="Proteomes" id="UP000499080">
    <property type="component" value="Unassembled WGS sequence"/>
</dbReference>
<dbReference type="AlphaFoldDB" id="A0A4Y2CRB6"/>
<evidence type="ECO:0000313" key="4">
    <source>
        <dbReference type="Proteomes" id="UP000499080"/>
    </source>
</evidence>
<proteinExistence type="predicted"/>
<evidence type="ECO:0000313" key="1">
    <source>
        <dbReference type="EMBL" id="GBM06669.1"/>
    </source>
</evidence>
<dbReference type="EMBL" id="BGPR01007087">
    <property type="protein sequence ID" value="GBN24188.1"/>
    <property type="molecule type" value="Genomic_DNA"/>
</dbReference>
<sequence>MDFGTRAGKTQQNLWKRAKRLVMFGIPSGLKSERAGNENSALKEKFAIIVVSRAKFCRLSSCILERFQLYSGCTGCTNYAWTFSEK</sequence>
<reference evidence="1 4" key="1">
    <citation type="journal article" date="2019" name="Sci. Rep.">
        <title>Orb-weaving spider Araneus ventricosus genome elucidates the spidroin gene catalogue.</title>
        <authorList>
            <person name="Kono N."/>
            <person name="Nakamura H."/>
            <person name="Ohtoshi R."/>
            <person name="Moran D.A.P."/>
            <person name="Shinohara A."/>
            <person name="Yoshida Y."/>
            <person name="Fujiwara M."/>
            <person name="Mori M."/>
            <person name="Tomita M."/>
            <person name="Arakawa K."/>
        </authorList>
    </citation>
    <scope>NUCLEOTIDE SEQUENCE [LARGE SCALE GENOMIC DNA]</scope>
</reference>
<protein>
    <submittedName>
        <fullName evidence="1">Uncharacterized protein</fullName>
    </submittedName>
</protein>